<reference evidence="1 2" key="1">
    <citation type="submission" date="2019-03" db="EMBL/GenBank/DDBJ databases">
        <title>First draft genome of Liparis tanakae, snailfish: a comprehensive survey of snailfish specific genes.</title>
        <authorList>
            <person name="Kim W."/>
            <person name="Song I."/>
            <person name="Jeong J.-H."/>
            <person name="Kim D."/>
            <person name="Kim S."/>
            <person name="Ryu S."/>
            <person name="Song J.Y."/>
            <person name="Lee S.K."/>
        </authorList>
    </citation>
    <scope>NUCLEOTIDE SEQUENCE [LARGE SCALE GENOMIC DNA]</scope>
    <source>
        <tissue evidence="1">Muscle</tissue>
    </source>
</reference>
<accession>A0A4Z2HSH9</accession>
<comment type="caution">
    <text evidence="1">The sequence shown here is derived from an EMBL/GenBank/DDBJ whole genome shotgun (WGS) entry which is preliminary data.</text>
</comment>
<protein>
    <submittedName>
        <fullName evidence="1">Uncharacterized protein</fullName>
    </submittedName>
</protein>
<dbReference type="EMBL" id="SRLO01000189">
    <property type="protein sequence ID" value="TNN68511.1"/>
    <property type="molecule type" value="Genomic_DNA"/>
</dbReference>
<proteinExistence type="predicted"/>
<dbReference type="Proteomes" id="UP000314294">
    <property type="component" value="Unassembled WGS sequence"/>
</dbReference>
<evidence type="ECO:0000313" key="1">
    <source>
        <dbReference type="EMBL" id="TNN68511.1"/>
    </source>
</evidence>
<dbReference type="AlphaFoldDB" id="A0A4Z2HSH9"/>
<evidence type="ECO:0000313" key="2">
    <source>
        <dbReference type="Proteomes" id="UP000314294"/>
    </source>
</evidence>
<keyword evidence="2" id="KW-1185">Reference proteome</keyword>
<organism evidence="1 2">
    <name type="scientific">Liparis tanakae</name>
    <name type="common">Tanaka's snailfish</name>
    <dbReference type="NCBI Taxonomy" id="230148"/>
    <lineage>
        <taxon>Eukaryota</taxon>
        <taxon>Metazoa</taxon>
        <taxon>Chordata</taxon>
        <taxon>Craniata</taxon>
        <taxon>Vertebrata</taxon>
        <taxon>Euteleostomi</taxon>
        <taxon>Actinopterygii</taxon>
        <taxon>Neopterygii</taxon>
        <taxon>Teleostei</taxon>
        <taxon>Neoteleostei</taxon>
        <taxon>Acanthomorphata</taxon>
        <taxon>Eupercaria</taxon>
        <taxon>Perciformes</taxon>
        <taxon>Cottioidei</taxon>
        <taxon>Cottales</taxon>
        <taxon>Liparidae</taxon>
        <taxon>Liparis</taxon>
    </lineage>
</organism>
<name>A0A4Z2HSH9_9TELE</name>
<sequence>MIVPSTHWTSTKQQQQQQEEMEIDMDTLGGRSNRIKSSLAFATLALIPSTLSLDTTAISSSPLAPTVLSLAWPCSLSLKNSYGGTQTKTKELAVKASATLCGTSKHLAVLILALTNHCWKSLKAARNFCSNKRSLF</sequence>
<gene>
    <name evidence="1" type="ORF">EYF80_021296</name>
</gene>